<reference evidence="2" key="1">
    <citation type="submission" date="2022-10" db="EMBL/GenBank/DDBJ databases">
        <title>Algoriphagus sp. a novel bacteria isolate from halophytes salicornia europaea.</title>
        <authorList>
            <person name="Peng Y."/>
            <person name="Jiang L."/>
            <person name="Lee J."/>
        </authorList>
    </citation>
    <scope>NUCLEOTIDE SEQUENCE</scope>
    <source>
        <strain evidence="2">TR-M5</strain>
    </source>
</reference>
<dbReference type="SUPFAM" id="SSF57938">
    <property type="entry name" value="DnaJ/Hsp40 cysteine-rich domain"/>
    <property type="match status" value="1"/>
</dbReference>
<gene>
    <name evidence="2" type="ORF">OM944_03325</name>
</gene>
<dbReference type="EMBL" id="CP110226">
    <property type="protein sequence ID" value="UZD23524.1"/>
    <property type="molecule type" value="Genomic_DNA"/>
</dbReference>
<evidence type="ECO:0000313" key="2">
    <source>
        <dbReference type="EMBL" id="UZD23524.1"/>
    </source>
</evidence>
<accession>A0ABY6MJ68</accession>
<dbReference type="SUPFAM" id="SSF48452">
    <property type="entry name" value="TPR-like"/>
    <property type="match status" value="1"/>
</dbReference>
<proteinExistence type="predicted"/>
<feature type="chain" id="PRO_5047155090" evidence="1">
    <location>
        <begin position="26"/>
        <end position="234"/>
    </location>
</feature>
<sequence>MNKKTTYSLLLILCFMLVLPNLSKAQLGPNLGQMDHWMKGAKAAIERNDYETANGIFRNMIDSGQQLPEEMPYYFAETLYHLKQYDNASNFVNKYLELSGFKGQNYQGAQELQEKLAGPLQEIQECQLCDRRGYRYQNCFTCDGKRQVEQDCHYCKAKGIVGCSRCSGSGMITKVNIFNIVEYFECERCAGKGRLTCPVCEGSLKEVSSCRTCGGSGKLSSEALCDHLEEAHEH</sequence>
<protein>
    <submittedName>
        <fullName evidence="2">Molecular chaperone DnaJ</fullName>
    </submittedName>
</protein>
<feature type="signal peptide" evidence="1">
    <location>
        <begin position="1"/>
        <end position="25"/>
    </location>
</feature>
<dbReference type="Proteomes" id="UP001163156">
    <property type="component" value="Chromosome"/>
</dbReference>
<keyword evidence="1" id="KW-0732">Signal</keyword>
<dbReference type="PANTHER" id="PTHR15852:SF54">
    <property type="entry name" value="PROTEIN SSUH2 HOMOLOG"/>
    <property type="match status" value="1"/>
</dbReference>
<name>A0ABY6MJ68_9BACT</name>
<keyword evidence="3" id="KW-1185">Reference proteome</keyword>
<dbReference type="RefSeq" id="WP_264810067.1">
    <property type="nucleotide sequence ID" value="NZ_CP110226.1"/>
</dbReference>
<dbReference type="InterPro" id="IPR011990">
    <property type="entry name" value="TPR-like_helical_dom_sf"/>
</dbReference>
<organism evidence="2 3">
    <name type="scientific">Algoriphagus halophytocola</name>
    <dbReference type="NCBI Taxonomy" id="2991499"/>
    <lineage>
        <taxon>Bacteria</taxon>
        <taxon>Pseudomonadati</taxon>
        <taxon>Bacteroidota</taxon>
        <taxon>Cytophagia</taxon>
        <taxon>Cytophagales</taxon>
        <taxon>Cyclobacteriaceae</taxon>
        <taxon>Algoriphagus</taxon>
    </lineage>
</organism>
<evidence type="ECO:0000256" key="1">
    <source>
        <dbReference type="SAM" id="SignalP"/>
    </source>
</evidence>
<dbReference type="PANTHER" id="PTHR15852">
    <property type="entry name" value="PLASTID TRANSCRIPTIONALLY ACTIVE PROTEIN"/>
    <property type="match status" value="1"/>
</dbReference>
<evidence type="ECO:0000313" key="3">
    <source>
        <dbReference type="Proteomes" id="UP001163156"/>
    </source>
</evidence>
<dbReference type="InterPro" id="IPR036410">
    <property type="entry name" value="HSP_DnaJ_Cys-rich_dom_sf"/>
</dbReference>